<gene>
    <name evidence="1" type="ORF">TNCT_353041</name>
</gene>
<evidence type="ECO:0000313" key="2">
    <source>
        <dbReference type="Proteomes" id="UP000887116"/>
    </source>
</evidence>
<evidence type="ECO:0000313" key="1">
    <source>
        <dbReference type="EMBL" id="GFR12964.1"/>
    </source>
</evidence>
<proteinExistence type="predicted"/>
<dbReference type="Proteomes" id="UP000887116">
    <property type="component" value="Unassembled WGS sequence"/>
</dbReference>
<organism evidence="1 2">
    <name type="scientific">Trichonephila clavata</name>
    <name type="common">Joro spider</name>
    <name type="synonym">Nephila clavata</name>
    <dbReference type="NCBI Taxonomy" id="2740835"/>
    <lineage>
        <taxon>Eukaryota</taxon>
        <taxon>Metazoa</taxon>
        <taxon>Ecdysozoa</taxon>
        <taxon>Arthropoda</taxon>
        <taxon>Chelicerata</taxon>
        <taxon>Arachnida</taxon>
        <taxon>Araneae</taxon>
        <taxon>Araneomorphae</taxon>
        <taxon>Entelegynae</taxon>
        <taxon>Araneoidea</taxon>
        <taxon>Nephilidae</taxon>
        <taxon>Trichonephila</taxon>
    </lineage>
</organism>
<protein>
    <submittedName>
        <fullName evidence="1">Uncharacterized protein</fullName>
    </submittedName>
</protein>
<accession>A0A8X6I061</accession>
<dbReference type="AlphaFoldDB" id="A0A8X6I061"/>
<comment type="caution">
    <text evidence="1">The sequence shown here is derived from an EMBL/GenBank/DDBJ whole genome shotgun (WGS) entry which is preliminary data.</text>
</comment>
<sequence length="105" mass="12458">MLFLESNQKRIFYKYPTARPISQITISLESTPPILEVWNLFYHHGAANKIRLANQWSKLNSSPYHIPNCSQSSSDRKYPRIPLDRLRYQVNRRKFFSTEGRDKIS</sequence>
<keyword evidence="2" id="KW-1185">Reference proteome</keyword>
<dbReference type="EMBL" id="BMAO01006996">
    <property type="protein sequence ID" value="GFR12964.1"/>
    <property type="molecule type" value="Genomic_DNA"/>
</dbReference>
<reference evidence="1" key="1">
    <citation type="submission" date="2020-07" db="EMBL/GenBank/DDBJ databases">
        <title>Multicomponent nature underlies the extraordinary mechanical properties of spider dragline silk.</title>
        <authorList>
            <person name="Kono N."/>
            <person name="Nakamura H."/>
            <person name="Mori M."/>
            <person name="Yoshida Y."/>
            <person name="Ohtoshi R."/>
            <person name="Malay A.D."/>
            <person name="Moran D.A.P."/>
            <person name="Tomita M."/>
            <person name="Numata K."/>
            <person name="Arakawa K."/>
        </authorList>
    </citation>
    <scope>NUCLEOTIDE SEQUENCE</scope>
</reference>
<name>A0A8X6I061_TRICU</name>